<evidence type="ECO:0000259" key="2">
    <source>
        <dbReference type="Pfam" id="PF12702"/>
    </source>
</evidence>
<dbReference type="Gene3D" id="2.40.128.640">
    <property type="match status" value="1"/>
</dbReference>
<reference evidence="3" key="1">
    <citation type="submission" date="2020-10" db="EMBL/GenBank/DDBJ databases">
        <authorList>
            <person name="Gilroy R."/>
        </authorList>
    </citation>
    <scope>NUCLEOTIDE SEQUENCE</scope>
    <source>
        <strain evidence="3">10037</strain>
    </source>
</reference>
<dbReference type="Pfam" id="PF04170">
    <property type="entry name" value="NlpE"/>
    <property type="match status" value="1"/>
</dbReference>
<feature type="domain" description="Lipocalin-like" evidence="2">
    <location>
        <begin position="142"/>
        <end position="234"/>
    </location>
</feature>
<accession>A0A9D9I2N9</accession>
<sequence length="237" mass="26195">MKTKFSLCLYTAIAVTAAMAATSCKNGNDETGYYGTYHAVMPAADCPGISTTVILDSNGVYTIEREYLERFSAYRETGKYTENEGKLTLISNDNDTSYLKIADGAMQWLDRQGNEITGDLADSYMLKRVLPLILPDKMEKEKAKITGNWVEPVPGMPGQFQGISLQSEGKAESINMATLQYESWDRIGHVIFLNGKSIGNGMTIEFTDTLLIKSCTKDSLILASKDGMEIRYAKETL</sequence>
<reference evidence="3" key="2">
    <citation type="journal article" date="2021" name="PeerJ">
        <title>Extensive microbial diversity within the chicken gut microbiome revealed by metagenomics and culture.</title>
        <authorList>
            <person name="Gilroy R."/>
            <person name="Ravi A."/>
            <person name="Getino M."/>
            <person name="Pursley I."/>
            <person name="Horton D.L."/>
            <person name="Alikhan N.F."/>
            <person name="Baker D."/>
            <person name="Gharbi K."/>
            <person name="Hall N."/>
            <person name="Watson M."/>
            <person name="Adriaenssens E.M."/>
            <person name="Foster-Nyarko E."/>
            <person name="Jarju S."/>
            <person name="Secka A."/>
            <person name="Antonio M."/>
            <person name="Oren A."/>
            <person name="Chaudhuri R.R."/>
            <person name="La Ragione R."/>
            <person name="Hildebrand F."/>
            <person name="Pallen M.J."/>
        </authorList>
    </citation>
    <scope>NUCLEOTIDE SEQUENCE</scope>
    <source>
        <strain evidence="3">10037</strain>
    </source>
</reference>
<evidence type="ECO:0000313" key="3">
    <source>
        <dbReference type="EMBL" id="MBO8464880.1"/>
    </source>
</evidence>
<dbReference type="Pfam" id="PF12702">
    <property type="entry name" value="Lipocalin_3"/>
    <property type="match status" value="1"/>
</dbReference>
<keyword evidence="1" id="KW-0732">Signal</keyword>
<gene>
    <name evidence="3" type="ORF">IAB93_02640</name>
</gene>
<feature type="chain" id="PRO_5038954470" evidence="1">
    <location>
        <begin position="21"/>
        <end position="237"/>
    </location>
</feature>
<comment type="caution">
    <text evidence="3">The sequence shown here is derived from an EMBL/GenBank/DDBJ whole genome shotgun (WGS) entry which is preliminary data.</text>
</comment>
<dbReference type="InterPro" id="IPR024311">
    <property type="entry name" value="Lipocalin-like"/>
</dbReference>
<evidence type="ECO:0000313" key="4">
    <source>
        <dbReference type="Proteomes" id="UP000823597"/>
    </source>
</evidence>
<dbReference type="Gene3D" id="2.40.128.280">
    <property type="match status" value="1"/>
</dbReference>
<evidence type="ECO:0000256" key="1">
    <source>
        <dbReference type="SAM" id="SignalP"/>
    </source>
</evidence>
<protein>
    <submittedName>
        <fullName evidence="3">Copper resistance protein NlpE N-terminal domain-containing protein</fullName>
    </submittedName>
</protein>
<dbReference type="AlphaFoldDB" id="A0A9D9I2N9"/>
<dbReference type="PROSITE" id="PS51257">
    <property type="entry name" value="PROKAR_LIPOPROTEIN"/>
    <property type="match status" value="1"/>
</dbReference>
<name>A0A9D9I2N9_9BACT</name>
<proteinExistence type="predicted"/>
<dbReference type="EMBL" id="JADIME010000029">
    <property type="protein sequence ID" value="MBO8464880.1"/>
    <property type="molecule type" value="Genomic_DNA"/>
</dbReference>
<organism evidence="3 4">
    <name type="scientific">Candidatus Merdivivens pullistercoris</name>
    <dbReference type="NCBI Taxonomy" id="2840873"/>
    <lineage>
        <taxon>Bacteria</taxon>
        <taxon>Pseudomonadati</taxon>
        <taxon>Bacteroidota</taxon>
        <taxon>Bacteroidia</taxon>
        <taxon>Bacteroidales</taxon>
        <taxon>Muribaculaceae</taxon>
        <taxon>Muribaculaceae incertae sedis</taxon>
        <taxon>Candidatus Merdivivens</taxon>
    </lineage>
</organism>
<dbReference type="Proteomes" id="UP000823597">
    <property type="component" value="Unassembled WGS sequence"/>
</dbReference>
<dbReference type="InterPro" id="IPR007298">
    <property type="entry name" value="Cu-R_lipoprotein_NlpE"/>
</dbReference>
<feature type="signal peptide" evidence="1">
    <location>
        <begin position="1"/>
        <end position="20"/>
    </location>
</feature>